<evidence type="ECO:0000256" key="1">
    <source>
        <dbReference type="SAM" id="MobiDB-lite"/>
    </source>
</evidence>
<reference evidence="2" key="1">
    <citation type="journal article" date="2022" name="New Phytol.">
        <title>Evolutionary transition to the ectomycorrhizal habit in the genomes of a hyperdiverse lineage of mushroom-forming fungi.</title>
        <authorList>
            <person name="Looney B."/>
            <person name="Miyauchi S."/>
            <person name="Morin E."/>
            <person name="Drula E."/>
            <person name="Courty P.E."/>
            <person name="Kohler A."/>
            <person name="Kuo A."/>
            <person name="LaButti K."/>
            <person name="Pangilinan J."/>
            <person name="Lipzen A."/>
            <person name="Riley R."/>
            <person name="Andreopoulos W."/>
            <person name="He G."/>
            <person name="Johnson J."/>
            <person name="Nolan M."/>
            <person name="Tritt A."/>
            <person name="Barry K.W."/>
            <person name="Grigoriev I.V."/>
            <person name="Nagy L.G."/>
            <person name="Hibbett D."/>
            <person name="Henrissat B."/>
            <person name="Matheny P.B."/>
            <person name="Labbe J."/>
            <person name="Martin F.M."/>
        </authorList>
    </citation>
    <scope>NUCLEOTIDE SEQUENCE</scope>
    <source>
        <strain evidence="2">BPL690</strain>
    </source>
</reference>
<protein>
    <submittedName>
        <fullName evidence="2">Uncharacterized protein</fullName>
    </submittedName>
</protein>
<evidence type="ECO:0000313" key="2">
    <source>
        <dbReference type="EMBL" id="KAI0301567.1"/>
    </source>
</evidence>
<proteinExistence type="predicted"/>
<feature type="compositionally biased region" description="Low complexity" evidence="1">
    <location>
        <begin position="149"/>
        <end position="163"/>
    </location>
</feature>
<dbReference type="AlphaFoldDB" id="A0AAD4M533"/>
<evidence type="ECO:0000313" key="3">
    <source>
        <dbReference type="Proteomes" id="UP001203297"/>
    </source>
</evidence>
<keyword evidence="3" id="KW-1185">Reference proteome</keyword>
<gene>
    <name evidence="2" type="ORF">B0F90DRAFT_314294</name>
</gene>
<dbReference type="Proteomes" id="UP001203297">
    <property type="component" value="Unassembled WGS sequence"/>
</dbReference>
<comment type="caution">
    <text evidence="2">The sequence shown here is derived from an EMBL/GenBank/DDBJ whole genome shotgun (WGS) entry which is preliminary data.</text>
</comment>
<organism evidence="2 3">
    <name type="scientific">Multifurca ochricompacta</name>
    <dbReference type="NCBI Taxonomy" id="376703"/>
    <lineage>
        <taxon>Eukaryota</taxon>
        <taxon>Fungi</taxon>
        <taxon>Dikarya</taxon>
        <taxon>Basidiomycota</taxon>
        <taxon>Agaricomycotina</taxon>
        <taxon>Agaricomycetes</taxon>
        <taxon>Russulales</taxon>
        <taxon>Russulaceae</taxon>
        <taxon>Multifurca</taxon>
    </lineage>
</organism>
<sequence>MSSSSSSEQSDRPSRHHPNNPSSSRSPHPRPKVDPPPPPQQAPEPSFVDRIPSIRLSVPPKGRFSPATSERCFTYCSQSHYDRAQGNEPKCLTFCLRHIFNHEVNRVLTNVNYGPIIKSPTVSANIPLPQEANTTLSQYISDSIHTDATDGSTTSSSHTSTPSQPENEHQHWQEGHYVWLSRSRQAASEHLSHMKRDLFQQSAYESSKAKWAQAVREGRQYEFYRTPEAHIFGSEWTSNMHEDILVLFPLSTPAPELRRIISKYLAPTSVVLTTLRDSFTSGDQAKFAYRMRESVQEGAPWTLARNVGRKIWGLLSGEGDG</sequence>
<accession>A0AAD4M533</accession>
<dbReference type="EMBL" id="WTXG01000014">
    <property type="protein sequence ID" value="KAI0301567.1"/>
    <property type="molecule type" value="Genomic_DNA"/>
</dbReference>
<name>A0AAD4M533_9AGAM</name>
<feature type="region of interest" description="Disordered" evidence="1">
    <location>
        <begin position="1"/>
        <end position="47"/>
    </location>
</feature>
<feature type="region of interest" description="Disordered" evidence="1">
    <location>
        <begin position="145"/>
        <end position="171"/>
    </location>
</feature>